<reference evidence="3 4" key="1">
    <citation type="submission" date="2016-10" db="EMBL/GenBank/DDBJ databases">
        <authorList>
            <person name="de Groot N.N."/>
        </authorList>
    </citation>
    <scope>NUCLEOTIDE SEQUENCE [LARGE SCALE GENOMIC DNA]</scope>
    <source>
        <strain evidence="3 4">DSM 1801</strain>
    </source>
</reference>
<evidence type="ECO:0000256" key="1">
    <source>
        <dbReference type="SAM" id="MobiDB-lite"/>
    </source>
</evidence>
<proteinExistence type="predicted"/>
<evidence type="ECO:0000313" key="3">
    <source>
        <dbReference type="EMBL" id="SET16863.1"/>
    </source>
</evidence>
<dbReference type="OrthoDB" id="9802901at2"/>
<dbReference type="AlphaFoldDB" id="A0A1I0CBG8"/>
<name>A0A1I0CBG8_9FIRM</name>
<feature type="domain" description="HNH nuclease" evidence="2">
    <location>
        <begin position="33"/>
        <end position="67"/>
    </location>
</feature>
<gene>
    <name evidence="3" type="ORF">SAMN04487772_109116</name>
</gene>
<protein>
    <submittedName>
        <fullName evidence="3">HNH endonuclease</fullName>
    </submittedName>
</protein>
<dbReference type="EMBL" id="FOHN01000009">
    <property type="protein sequence ID" value="SET16863.1"/>
    <property type="molecule type" value="Genomic_DNA"/>
</dbReference>
<dbReference type="STRING" id="29364.SAMN04487772_109116"/>
<accession>A0A1I0CBG8</accession>
<keyword evidence="4" id="KW-1185">Reference proteome</keyword>
<dbReference type="RefSeq" id="WP_092477721.1">
    <property type="nucleotide sequence ID" value="NZ_FOHN01000009.1"/>
</dbReference>
<dbReference type="InterPro" id="IPR003615">
    <property type="entry name" value="HNH_nuc"/>
</dbReference>
<evidence type="ECO:0000259" key="2">
    <source>
        <dbReference type="Pfam" id="PF13395"/>
    </source>
</evidence>
<sequence length="67" mass="7272">MERNGGVIKSDLSGETLVPATKSQKGVTPSPLEVQIDHIEPRSKGGTNSYSNAQVLSRYENIKKSDK</sequence>
<evidence type="ECO:0000313" key="4">
    <source>
        <dbReference type="Proteomes" id="UP000199800"/>
    </source>
</evidence>
<keyword evidence="3" id="KW-0378">Hydrolase</keyword>
<keyword evidence="3" id="KW-0255">Endonuclease</keyword>
<organism evidence="3 4">
    <name type="scientific">[Clostridium] polysaccharolyticum</name>
    <dbReference type="NCBI Taxonomy" id="29364"/>
    <lineage>
        <taxon>Bacteria</taxon>
        <taxon>Bacillati</taxon>
        <taxon>Bacillota</taxon>
        <taxon>Clostridia</taxon>
        <taxon>Lachnospirales</taxon>
        <taxon>Lachnospiraceae</taxon>
    </lineage>
</organism>
<dbReference type="Proteomes" id="UP000199800">
    <property type="component" value="Unassembled WGS sequence"/>
</dbReference>
<dbReference type="Pfam" id="PF13395">
    <property type="entry name" value="HNH_4"/>
    <property type="match status" value="1"/>
</dbReference>
<dbReference type="Gene3D" id="1.10.30.50">
    <property type="match status" value="1"/>
</dbReference>
<dbReference type="GO" id="GO:0004519">
    <property type="term" value="F:endonuclease activity"/>
    <property type="evidence" value="ECO:0007669"/>
    <property type="project" value="UniProtKB-KW"/>
</dbReference>
<feature type="region of interest" description="Disordered" evidence="1">
    <location>
        <begin position="1"/>
        <end position="52"/>
    </location>
</feature>
<keyword evidence="3" id="KW-0540">Nuclease</keyword>